<name>A0ABV0NMD1_9TELE</name>
<dbReference type="PANTHER" id="PTHR46415:SF3">
    <property type="entry name" value="DCC-INTERACTING PROTEIN 13-ALPHA"/>
    <property type="match status" value="1"/>
</dbReference>
<reference evidence="1 2" key="1">
    <citation type="submission" date="2021-06" db="EMBL/GenBank/DDBJ databases">
        <authorList>
            <person name="Palmer J.M."/>
        </authorList>
    </citation>
    <scope>NUCLEOTIDE SEQUENCE [LARGE SCALE GENOMIC DNA]</scope>
    <source>
        <strain evidence="1 2">GA_2019</strain>
        <tissue evidence="1">Muscle</tissue>
    </source>
</reference>
<protein>
    <recommendedName>
        <fullName evidence="3">PID domain-containing protein</fullName>
    </recommendedName>
</protein>
<dbReference type="SUPFAM" id="SSF50729">
    <property type="entry name" value="PH domain-like"/>
    <property type="match status" value="1"/>
</dbReference>
<organism evidence="1 2">
    <name type="scientific">Goodea atripinnis</name>
    <dbReference type="NCBI Taxonomy" id="208336"/>
    <lineage>
        <taxon>Eukaryota</taxon>
        <taxon>Metazoa</taxon>
        <taxon>Chordata</taxon>
        <taxon>Craniata</taxon>
        <taxon>Vertebrata</taxon>
        <taxon>Euteleostomi</taxon>
        <taxon>Actinopterygii</taxon>
        <taxon>Neopterygii</taxon>
        <taxon>Teleostei</taxon>
        <taxon>Neoteleostei</taxon>
        <taxon>Acanthomorphata</taxon>
        <taxon>Ovalentaria</taxon>
        <taxon>Atherinomorphae</taxon>
        <taxon>Cyprinodontiformes</taxon>
        <taxon>Goodeidae</taxon>
        <taxon>Goodea</taxon>
    </lineage>
</organism>
<dbReference type="Gene3D" id="2.30.29.30">
    <property type="entry name" value="Pleckstrin-homology domain (PH domain)/Phosphotyrosine-binding domain (PTB)"/>
    <property type="match status" value="1"/>
</dbReference>
<dbReference type="PANTHER" id="PTHR46415">
    <property type="entry name" value="ADAPTOR PROTEIN, PHOSPHOTYROSINE INTERACTION, PH DOMAIN AND LEUCINE ZIPPER-CONTAINING 2"/>
    <property type="match status" value="1"/>
</dbReference>
<sequence length="99" mass="11107">MEVKTAESADVISETMRQILAARAIHNIFRMTESHLLVTCDCLNIVQSSSHQDNKRLFGFVLQAAGGRGDTRVVCYIFESNNDGEKVLCLFILQSYHSI</sequence>
<accession>A0ABV0NMD1</accession>
<gene>
    <name evidence="1" type="ORF">GOODEAATRI_022432</name>
</gene>
<dbReference type="Proteomes" id="UP001476798">
    <property type="component" value="Unassembled WGS sequence"/>
</dbReference>
<dbReference type="InterPro" id="IPR047181">
    <property type="entry name" value="DP13A/B"/>
</dbReference>
<proteinExistence type="predicted"/>
<comment type="caution">
    <text evidence="1">The sequence shown here is derived from an EMBL/GenBank/DDBJ whole genome shotgun (WGS) entry which is preliminary data.</text>
</comment>
<dbReference type="InterPro" id="IPR011993">
    <property type="entry name" value="PH-like_dom_sf"/>
</dbReference>
<keyword evidence="2" id="KW-1185">Reference proteome</keyword>
<evidence type="ECO:0000313" key="2">
    <source>
        <dbReference type="Proteomes" id="UP001476798"/>
    </source>
</evidence>
<dbReference type="EMBL" id="JAHRIO010042275">
    <property type="protein sequence ID" value="MEQ2172565.1"/>
    <property type="molecule type" value="Genomic_DNA"/>
</dbReference>
<evidence type="ECO:0008006" key="3">
    <source>
        <dbReference type="Google" id="ProtNLM"/>
    </source>
</evidence>
<evidence type="ECO:0000313" key="1">
    <source>
        <dbReference type="EMBL" id="MEQ2172565.1"/>
    </source>
</evidence>